<proteinExistence type="predicted"/>
<dbReference type="EMBL" id="CP126661">
    <property type="protein sequence ID" value="WKA03648.1"/>
    <property type="molecule type" value="Genomic_DNA"/>
</dbReference>
<gene>
    <name evidence="1" type="ORF">VitviT2T_021747</name>
</gene>
<dbReference type="Pfam" id="PF10712">
    <property type="entry name" value="NAD-GH"/>
    <property type="match status" value="1"/>
</dbReference>
<sequence length="135" mass="15428">MVWLVAELGYGLEDYHQLTSGHRHQLQVERENSQLTMANGSPLVPENSRYLEHEWQPLQAFLELLAFPALEQLHLHNSQMSVSICSKNLKNTIVNSQDANIEDSTTKVKNKDVLLTTLLVQTLCNSCSSWRHEDE</sequence>
<keyword evidence="2" id="KW-1185">Reference proteome</keyword>
<dbReference type="Proteomes" id="UP001227230">
    <property type="component" value="Chromosome 14"/>
</dbReference>
<accession>A0ABY9D7X8</accession>
<protein>
    <submittedName>
        <fullName evidence="1">Uncharacterized protein</fullName>
    </submittedName>
</protein>
<name>A0ABY9D7X8_VITVI</name>
<organism evidence="1 2">
    <name type="scientific">Vitis vinifera</name>
    <name type="common">Grape</name>
    <dbReference type="NCBI Taxonomy" id="29760"/>
    <lineage>
        <taxon>Eukaryota</taxon>
        <taxon>Viridiplantae</taxon>
        <taxon>Streptophyta</taxon>
        <taxon>Embryophyta</taxon>
        <taxon>Tracheophyta</taxon>
        <taxon>Spermatophyta</taxon>
        <taxon>Magnoliopsida</taxon>
        <taxon>eudicotyledons</taxon>
        <taxon>Gunneridae</taxon>
        <taxon>Pentapetalae</taxon>
        <taxon>rosids</taxon>
        <taxon>Vitales</taxon>
        <taxon>Vitaceae</taxon>
        <taxon>Viteae</taxon>
        <taxon>Vitis</taxon>
    </lineage>
</organism>
<evidence type="ECO:0000313" key="2">
    <source>
        <dbReference type="Proteomes" id="UP001227230"/>
    </source>
</evidence>
<dbReference type="InterPro" id="IPR019651">
    <property type="entry name" value="Glutamate_DH_NAD-spec"/>
</dbReference>
<reference evidence="1 2" key="1">
    <citation type="journal article" date="2023" name="Hortic Res">
        <title>The complete reference genome for grapevine (Vitis vinifera L.) genetics and breeding.</title>
        <authorList>
            <person name="Shi X."/>
            <person name="Cao S."/>
            <person name="Wang X."/>
            <person name="Huang S."/>
            <person name="Wang Y."/>
            <person name="Liu Z."/>
            <person name="Liu W."/>
            <person name="Leng X."/>
            <person name="Peng Y."/>
            <person name="Wang N."/>
            <person name="Wang Y."/>
            <person name="Ma Z."/>
            <person name="Xu X."/>
            <person name="Zhang F."/>
            <person name="Xue H."/>
            <person name="Zhong H."/>
            <person name="Wang Y."/>
            <person name="Zhang K."/>
            <person name="Velt A."/>
            <person name="Avia K."/>
            <person name="Holtgrawe D."/>
            <person name="Grimplet J."/>
            <person name="Matus J.T."/>
            <person name="Ware D."/>
            <person name="Wu X."/>
            <person name="Wang H."/>
            <person name="Liu C."/>
            <person name="Fang Y."/>
            <person name="Rustenholz C."/>
            <person name="Cheng Z."/>
            <person name="Xiao H."/>
            <person name="Zhou Y."/>
        </authorList>
    </citation>
    <scope>NUCLEOTIDE SEQUENCE [LARGE SCALE GENOMIC DNA]</scope>
    <source>
        <strain evidence="2">cv. Pinot noir / PN40024</strain>
        <tissue evidence="1">Leaf</tissue>
    </source>
</reference>
<evidence type="ECO:0000313" key="1">
    <source>
        <dbReference type="EMBL" id="WKA03648.1"/>
    </source>
</evidence>